<feature type="coiled-coil region" evidence="2">
    <location>
        <begin position="47"/>
        <end position="125"/>
    </location>
</feature>
<dbReference type="GO" id="GO:0006511">
    <property type="term" value="P:ubiquitin-dependent protein catabolic process"/>
    <property type="evidence" value="ECO:0007669"/>
    <property type="project" value="TreeGrafter"/>
</dbReference>
<dbReference type="GO" id="GO:0140082">
    <property type="term" value="F:SUMO-ubiquitin ligase activity"/>
    <property type="evidence" value="ECO:0007669"/>
    <property type="project" value="TreeGrafter"/>
</dbReference>
<dbReference type="Pfam" id="PF13923">
    <property type="entry name" value="zf-C3HC4_2"/>
    <property type="match status" value="1"/>
</dbReference>
<dbReference type="Gene3D" id="3.30.40.10">
    <property type="entry name" value="Zinc/RING finger domain, C3HC4 (zinc finger)"/>
    <property type="match status" value="1"/>
</dbReference>
<keyword evidence="5" id="KW-1185">Reference proteome</keyword>
<protein>
    <recommendedName>
        <fullName evidence="3">RING-type domain-containing protein</fullName>
    </recommendedName>
</protein>
<evidence type="ECO:0000313" key="4">
    <source>
        <dbReference type="EMBL" id="KAK5527623.1"/>
    </source>
</evidence>
<gene>
    <name evidence="4" type="ORF">LTR25_011038</name>
</gene>
<dbReference type="PANTHER" id="PTHR47094:SF1">
    <property type="entry name" value="RING-TYPE E3 UBIQUITIN TRANSFERASE"/>
    <property type="match status" value="1"/>
</dbReference>
<accession>A0AAV9PQ12</accession>
<dbReference type="EMBL" id="JAXLQG010000040">
    <property type="protein sequence ID" value="KAK5527623.1"/>
    <property type="molecule type" value="Genomic_DNA"/>
</dbReference>
<dbReference type="GO" id="GO:0061630">
    <property type="term" value="F:ubiquitin protein ligase activity"/>
    <property type="evidence" value="ECO:0007669"/>
    <property type="project" value="InterPro"/>
</dbReference>
<dbReference type="GO" id="GO:0008270">
    <property type="term" value="F:zinc ion binding"/>
    <property type="evidence" value="ECO:0007669"/>
    <property type="project" value="UniProtKB-KW"/>
</dbReference>
<dbReference type="InterPro" id="IPR049627">
    <property type="entry name" value="SLX8"/>
</dbReference>
<evidence type="ECO:0000259" key="3">
    <source>
        <dbReference type="PROSITE" id="PS50089"/>
    </source>
</evidence>
<dbReference type="GO" id="GO:0033768">
    <property type="term" value="C:SUMO-targeted ubiquitin ligase complex"/>
    <property type="evidence" value="ECO:0007669"/>
    <property type="project" value="TreeGrafter"/>
</dbReference>
<dbReference type="PROSITE" id="PS50089">
    <property type="entry name" value="ZF_RING_2"/>
    <property type="match status" value="1"/>
</dbReference>
<dbReference type="InterPro" id="IPR013083">
    <property type="entry name" value="Znf_RING/FYVE/PHD"/>
</dbReference>
<name>A0AAV9PQ12_9PEZI</name>
<evidence type="ECO:0000256" key="2">
    <source>
        <dbReference type="SAM" id="Coils"/>
    </source>
</evidence>
<dbReference type="AlphaFoldDB" id="A0AAV9PQ12"/>
<evidence type="ECO:0000313" key="5">
    <source>
        <dbReference type="Proteomes" id="UP001345827"/>
    </source>
</evidence>
<keyword evidence="1" id="KW-0862">Zinc</keyword>
<dbReference type="InterPro" id="IPR001841">
    <property type="entry name" value="Znf_RING"/>
</dbReference>
<dbReference type="GO" id="GO:0032183">
    <property type="term" value="F:SUMO binding"/>
    <property type="evidence" value="ECO:0007669"/>
    <property type="project" value="TreeGrafter"/>
</dbReference>
<dbReference type="Proteomes" id="UP001345827">
    <property type="component" value="Unassembled WGS sequence"/>
</dbReference>
<evidence type="ECO:0000256" key="1">
    <source>
        <dbReference type="PROSITE-ProRule" id="PRU00175"/>
    </source>
</evidence>
<proteinExistence type="predicted"/>
<keyword evidence="1" id="KW-0863">Zinc-finger</keyword>
<dbReference type="SUPFAM" id="SSF57850">
    <property type="entry name" value="RING/U-box"/>
    <property type="match status" value="1"/>
</dbReference>
<feature type="domain" description="RING-type" evidence="3">
    <location>
        <begin position="127"/>
        <end position="164"/>
    </location>
</feature>
<dbReference type="PANTHER" id="PTHR47094">
    <property type="entry name" value="ELFLESS, ISOFORM B"/>
    <property type="match status" value="1"/>
</dbReference>
<keyword evidence="1" id="KW-0479">Metal-binding</keyword>
<sequence>MPSDIAEMQSTLNLDYFLNDDDCDIQVEYGSVLDAASNMRRKFSSVLRQARQLKTTLQAKQAELEHERQRPNLREIAETNRNKLRQQSRRLRQCKDDNKSLRLRNRELADELEVARKELEKVDHLRCNICMVTFKSATLPCDHSACRECLSLWLGKKTGCPWCRQSFEADDIRDIYLGSGSETRDVPESDADVTDLISLASDSG</sequence>
<organism evidence="4 5">
    <name type="scientific">Vermiconidia calcicola</name>
    <dbReference type="NCBI Taxonomy" id="1690605"/>
    <lineage>
        <taxon>Eukaryota</taxon>
        <taxon>Fungi</taxon>
        <taxon>Dikarya</taxon>
        <taxon>Ascomycota</taxon>
        <taxon>Pezizomycotina</taxon>
        <taxon>Dothideomycetes</taxon>
        <taxon>Dothideomycetidae</taxon>
        <taxon>Mycosphaerellales</taxon>
        <taxon>Extremaceae</taxon>
        <taxon>Vermiconidia</taxon>
    </lineage>
</organism>
<comment type="caution">
    <text evidence="4">The sequence shown here is derived from an EMBL/GenBank/DDBJ whole genome shotgun (WGS) entry which is preliminary data.</text>
</comment>
<reference evidence="4 5" key="1">
    <citation type="submission" date="2023-06" db="EMBL/GenBank/DDBJ databases">
        <title>Black Yeasts Isolated from many extreme environments.</title>
        <authorList>
            <person name="Coleine C."/>
            <person name="Stajich J.E."/>
            <person name="Selbmann L."/>
        </authorList>
    </citation>
    <scope>NUCLEOTIDE SEQUENCE [LARGE SCALE GENOMIC DNA]</scope>
    <source>
        <strain evidence="4 5">CCFEE 5887</strain>
    </source>
</reference>
<keyword evidence="2" id="KW-0175">Coiled coil</keyword>